<dbReference type="InterPro" id="IPR011034">
    <property type="entry name" value="Formyl_transferase-like_C_sf"/>
</dbReference>
<evidence type="ECO:0000259" key="7">
    <source>
        <dbReference type="Pfam" id="PF02911"/>
    </source>
</evidence>
<dbReference type="InterPro" id="IPR044135">
    <property type="entry name" value="Met-tRNA-FMT_C"/>
</dbReference>
<evidence type="ECO:0000313" key="9">
    <source>
        <dbReference type="Proteomes" id="UP000886743"/>
    </source>
</evidence>
<sequence length="312" mass="33677">MRILFMGTPDFAAGCLEALVAAGREVVAAVSQPDRPKGRGHKVQMTPVHACAQAHGIPVYQPQAIKNGELDEVLAQTAPDVIVVVAYGKILPKEVLDYPKYGCINVHASLLPRYRGAAPIQWCIINGERESGITTMYMEQGLDTGDMILKRPLALSEDETAGTLHDKLMRLGAQTLLETLDQIEQGCAPREKQDDSLSCYAPLLQKETAQIDWSKSAQQVRNLIRGMSPSPLAYTTYKGARMKIGQAALADGAQAAEPGTVLRADKNGLLVQCGDGALLAQTVQFEGKKLMPVNDYLAGHTIETGVVLGREE</sequence>
<dbReference type="GO" id="GO:0004479">
    <property type="term" value="F:methionyl-tRNA formyltransferase activity"/>
    <property type="evidence" value="ECO:0007669"/>
    <property type="project" value="UniProtKB-UniRule"/>
</dbReference>
<dbReference type="FunFam" id="3.40.50.12230:FF:000001">
    <property type="entry name" value="Methionyl-tRNA formyltransferase"/>
    <property type="match status" value="1"/>
</dbReference>
<reference evidence="8" key="2">
    <citation type="journal article" date="2021" name="PeerJ">
        <title>Extensive microbial diversity within the chicken gut microbiome revealed by metagenomics and culture.</title>
        <authorList>
            <person name="Gilroy R."/>
            <person name="Ravi A."/>
            <person name="Getino M."/>
            <person name="Pursley I."/>
            <person name="Horton D.L."/>
            <person name="Alikhan N.F."/>
            <person name="Baker D."/>
            <person name="Gharbi K."/>
            <person name="Hall N."/>
            <person name="Watson M."/>
            <person name="Adriaenssens E.M."/>
            <person name="Foster-Nyarko E."/>
            <person name="Jarju S."/>
            <person name="Secka A."/>
            <person name="Antonio M."/>
            <person name="Oren A."/>
            <person name="Chaudhuri R.R."/>
            <person name="La Ragione R."/>
            <person name="Hildebrand F."/>
            <person name="Pallen M.J."/>
        </authorList>
    </citation>
    <scope>NUCLEOTIDE SEQUENCE</scope>
    <source>
        <strain evidence="8">4920</strain>
    </source>
</reference>
<dbReference type="GO" id="GO:0005829">
    <property type="term" value="C:cytosol"/>
    <property type="evidence" value="ECO:0007669"/>
    <property type="project" value="TreeGrafter"/>
</dbReference>
<keyword evidence="3 5" id="KW-0808">Transferase</keyword>
<dbReference type="Proteomes" id="UP000886743">
    <property type="component" value="Unassembled WGS sequence"/>
</dbReference>
<comment type="catalytic activity">
    <reaction evidence="5">
        <text>L-methionyl-tRNA(fMet) + (6R)-10-formyltetrahydrofolate = N-formyl-L-methionyl-tRNA(fMet) + (6S)-5,6,7,8-tetrahydrofolate + H(+)</text>
        <dbReference type="Rhea" id="RHEA:24380"/>
        <dbReference type="Rhea" id="RHEA-COMP:9952"/>
        <dbReference type="Rhea" id="RHEA-COMP:9953"/>
        <dbReference type="ChEBI" id="CHEBI:15378"/>
        <dbReference type="ChEBI" id="CHEBI:57453"/>
        <dbReference type="ChEBI" id="CHEBI:78530"/>
        <dbReference type="ChEBI" id="CHEBI:78844"/>
        <dbReference type="ChEBI" id="CHEBI:195366"/>
        <dbReference type="EC" id="2.1.2.9"/>
    </reaction>
</comment>
<reference evidence="8" key="1">
    <citation type="submission" date="2020-10" db="EMBL/GenBank/DDBJ databases">
        <authorList>
            <person name="Gilroy R."/>
        </authorList>
    </citation>
    <scope>NUCLEOTIDE SEQUENCE</scope>
    <source>
        <strain evidence="8">4920</strain>
    </source>
</reference>
<evidence type="ECO:0000256" key="3">
    <source>
        <dbReference type="ARBA" id="ARBA00022679"/>
    </source>
</evidence>
<accession>A0A9D1SZQ7</accession>
<organism evidence="8 9">
    <name type="scientific">Candidatus Aphodoplasma excrementigallinarum</name>
    <dbReference type="NCBI Taxonomy" id="2840673"/>
    <lineage>
        <taxon>Bacteria</taxon>
        <taxon>Bacillati</taxon>
        <taxon>Bacillota</taxon>
        <taxon>Clostridia</taxon>
        <taxon>Eubacteriales</taxon>
        <taxon>Candidatus Aphodoplasma</taxon>
    </lineage>
</organism>
<dbReference type="Pfam" id="PF02911">
    <property type="entry name" value="Formyl_trans_C"/>
    <property type="match status" value="1"/>
</dbReference>
<comment type="caution">
    <text evidence="8">The sequence shown here is derived from an EMBL/GenBank/DDBJ whole genome shotgun (WGS) entry which is preliminary data.</text>
</comment>
<keyword evidence="4 5" id="KW-0648">Protein biosynthesis</keyword>
<dbReference type="EC" id="2.1.2.9" evidence="2 5"/>
<dbReference type="CDD" id="cd08646">
    <property type="entry name" value="FMT_core_Met-tRNA-FMT_N"/>
    <property type="match status" value="1"/>
</dbReference>
<dbReference type="InterPro" id="IPR005793">
    <property type="entry name" value="Formyl_trans_C"/>
</dbReference>
<dbReference type="InterPro" id="IPR002376">
    <property type="entry name" value="Formyl_transf_N"/>
</dbReference>
<dbReference type="SUPFAM" id="SSF50486">
    <property type="entry name" value="FMT C-terminal domain-like"/>
    <property type="match status" value="1"/>
</dbReference>
<dbReference type="HAMAP" id="MF_00182">
    <property type="entry name" value="Formyl_trans"/>
    <property type="match status" value="1"/>
</dbReference>
<evidence type="ECO:0000256" key="5">
    <source>
        <dbReference type="HAMAP-Rule" id="MF_00182"/>
    </source>
</evidence>
<gene>
    <name evidence="5" type="primary">fmt</name>
    <name evidence="8" type="ORF">IAC74_00345</name>
</gene>
<protein>
    <recommendedName>
        <fullName evidence="2 5">Methionyl-tRNA formyltransferase</fullName>
        <ecNumber evidence="2 5">2.1.2.9</ecNumber>
    </recommendedName>
</protein>
<evidence type="ECO:0000259" key="6">
    <source>
        <dbReference type="Pfam" id="PF00551"/>
    </source>
</evidence>
<evidence type="ECO:0000256" key="4">
    <source>
        <dbReference type="ARBA" id="ARBA00022917"/>
    </source>
</evidence>
<dbReference type="InterPro" id="IPR041711">
    <property type="entry name" value="Met-tRNA-FMT_N"/>
</dbReference>
<dbReference type="PANTHER" id="PTHR11138:SF5">
    <property type="entry name" value="METHIONYL-TRNA FORMYLTRANSFERASE, MITOCHONDRIAL"/>
    <property type="match status" value="1"/>
</dbReference>
<evidence type="ECO:0000256" key="1">
    <source>
        <dbReference type="ARBA" id="ARBA00010699"/>
    </source>
</evidence>
<evidence type="ECO:0000313" key="8">
    <source>
        <dbReference type="EMBL" id="HIV01991.1"/>
    </source>
</evidence>
<dbReference type="AlphaFoldDB" id="A0A9D1SZQ7"/>
<dbReference type="EMBL" id="DVOF01000006">
    <property type="protein sequence ID" value="HIV01991.1"/>
    <property type="molecule type" value="Genomic_DNA"/>
</dbReference>
<feature type="domain" description="Formyl transferase N-terminal" evidence="6">
    <location>
        <begin position="1"/>
        <end position="179"/>
    </location>
</feature>
<dbReference type="CDD" id="cd08704">
    <property type="entry name" value="Met_tRNA_FMT_C"/>
    <property type="match status" value="1"/>
</dbReference>
<feature type="binding site" evidence="5">
    <location>
        <begin position="109"/>
        <end position="112"/>
    </location>
    <ligand>
        <name>(6S)-5,6,7,8-tetrahydrofolate</name>
        <dbReference type="ChEBI" id="CHEBI:57453"/>
    </ligand>
</feature>
<proteinExistence type="inferred from homology"/>
<evidence type="ECO:0000256" key="2">
    <source>
        <dbReference type="ARBA" id="ARBA00012261"/>
    </source>
</evidence>
<dbReference type="SUPFAM" id="SSF53328">
    <property type="entry name" value="Formyltransferase"/>
    <property type="match status" value="1"/>
</dbReference>
<feature type="domain" description="Formyl transferase C-terminal" evidence="7">
    <location>
        <begin position="204"/>
        <end position="300"/>
    </location>
</feature>
<dbReference type="InterPro" id="IPR036477">
    <property type="entry name" value="Formyl_transf_N_sf"/>
</dbReference>
<dbReference type="NCBIfam" id="TIGR00460">
    <property type="entry name" value="fmt"/>
    <property type="match status" value="1"/>
</dbReference>
<dbReference type="Gene3D" id="3.40.50.12230">
    <property type="match status" value="1"/>
</dbReference>
<dbReference type="PANTHER" id="PTHR11138">
    <property type="entry name" value="METHIONYL-TRNA FORMYLTRANSFERASE"/>
    <property type="match status" value="1"/>
</dbReference>
<dbReference type="InterPro" id="IPR005794">
    <property type="entry name" value="Fmt"/>
</dbReference>
<comment type="similarity">
    <text evidence="1 5">Belongs to the Fmt family.</text>
</comment>
<comment type="function">
    <text evidence="5">Attaches a formyl group to the free amino group of methionyl-tRNA(fMet). The formyl group appears to play a dual role in the initiator identity of N-formylmethionyl-tRNA by promoting its recognition by IF2 and preventing the misappropriation of this tRNA by the elongation apparatus.</text>
</comment>
<dbReference type="Pfam" id="PF00551">
    <property type="entry name" value="Formyl_trans_N"/>
    <property type="match status" value="1"/>
</dbReference>
<name>A0A9D1SZQ7_9FIRM</name>